<dbReference type="InterPro" id="IPR053214">
    <property type="entry name" value="LysM12-like"/>
</dbReference>
<evidence type="ECO:0000313" key="5">
    <source>
        <dbReference type="Proteomes" id="UP001610335"/>
    </source>
</evidence>
<evidence type="ECO:0000259" key="3">
    <source>
        <dbReference type="Pfam" id="PF13976"/>
    </source>
</evidence>
<dbReference type="PANTHER" id="PTHR47700:SF2">
    <property type="entry name" value="CHITINASE"/>
    <property type="match status" value="1"/>
</dbReference>
<keyword evidence="2" id="KW-0843">Virulence</keyword>
<sequence length="311" mass="34265">MALYTIDRLEYCRRPLLIDFMVDSPLCPADGHAKVRACAVWGDDYPVPSTIAPASVPFSENVTLERLELQGVTGKNGSAASVLSNLQMYLEKKEPSDGDTILFATIPNEMTVGFFAGSGLESNRIAASVLERLIFHVRQTGTESTFLEQLCGTERSARETWGVMAAFGTILDLDAVQSAVHTWSQGACVVPPEADVKSRRDIARTVYTIEEDTVASQEPSSEMSTLDRRAECRTIKVNLYRIHVNPASLLSAPRALRTREYSTLRSWHNRLGHRNFRSVGAMMNLSVPCKLPICTACLQGKMKADSHSPVL</sequence>
<dbReference type="InterPro" id="IPR025724">
    <property type="entry name" value="GAG-pre-integrase_dom"/>
</dbReference>
<keyword evidence="5" id="KW-1185">Reference proteome</keyword>
<accession>A0ABR4IJW7</accession>
<feature type="domain" description="GAG-pre-integrase" evidence="3">
    <location>
        <begin position="239"/>
        <end position="302"/>
    </location>
</feature>
<gene>
    <name evidence="4" type="ORF">BDW59DRAFT_54073</name>
</gene>
<evidence type="ECO:0000256" key="2">
    <source>
        <dbReference type="ARBA" id="ARBA00023026"/>
    </source>
</evidence>
<name>A0ABR4IJW7_9EURO</name>
<dbReference type="PANTHER" id="PTHR47700">
    <property type="entry name" value="V CHITINASE, PUTATIVE (AFU_ORTHOLOGUE AFUA_6G13720)-RELATED"/>
    <property type="match status" value="1"/>
</dbReference>
<keyword evidence="1" id="KW-0147">Chitin-binding</keyword>
<protein>
    <recommendedName>
        <fullName evidence="3">GAG-pre-integrase domain-containing protein</fullName>
    </recommendedName>
</protein>
<organism evidence="4 5">
    <name type="scientific">Aspergillus cavernicola</name>
    <dbReference type="NCBI Taxonomy" id="176166"/>
    <lineage>
        <taxon>Eukaryota</taxon>
        <taxon>Fungi</taxon>
        <taxon>Dikarya</taxon>
        <taxon>Ascomycota</taxon>
        <taxon>Pezizomycotina</taxon>
        <taxon>Eurotiomycetes</taxon>
        <taxon>Eurotiomycetidae</taxon>
        <taxon>Eurotiales</taxon>
        <taxon>Aspergillaceae</taxon>
        <taxon>Aspergillus</taxon>
        <taxon>Aspergillus subgen. Nidulantes</taxon>
    </lineage>
</organism>
<dbReference type="EMBL" id="JBFXLS010000022">
    <property type="protein sequence ID" value="KAL2828064.1"/>
    <property type="molecule type" value="Genomic_DNA"/>
</dbReference>
<comment type="caution">
    <text evidence="4">The sequence shown here is derived from an EMBL/GenBank/DDBJ whole genome shotgun (WGS) entry which is preliminary data.</text>
</comment>
<reference evidence="4 5" key="1">
    <citation type="submission" date="2024-07" db="EMBL/GenBank/DDBJ databases">
        <title>Section-level genome sequencing and comparative genomics of Aspergillus sections Usti and Cavernicolus.</title>
        <authorList>
            <consortium name="Lawrence Berkeley National Laboratory"/>
            <person name="Nybo J.L."/>
            <person name="Vesth T.C."/>
            <person name="Theobald S."/>
            <person name="Frisvad J.C."/>
            <person name="Larsen T.O."/>
            <person name="Kjaerboelling I."/>
            <person name="Rothschild-Mancinelli K."/>
            <person name="Lyhne E.K."/>
            <person name="Kogle M.E."/>
            <person name="Barry K."/>
            <person name="Clum A."/>
            <person name="Na H."/>
            <person name="Ledsgaard L."/>
            <person name="Lin J."/>
            <person name="Lipzen A."/>
            <person name="Kuo A."/>
            <person name="Riley R."/>
            <person name="Mondo S."/>
            <person name="LaButti K."/>
            <person name="Haridas S."/>
            <person name="Pangalinan J."/>
            <person name="Salamov A.A."/>
            <person name="Simmons B.A."/>
            <person name="Magnuson J.K."/>
            <person name="Chen J."/>
            <person name="Drula E."/>
            <person name="Henrissat B."/>
            <person name="Wiebenga A."/>
            <person name="Lubbers R.J."/>
            <person name="Gomes A.C."/>
            <person name="Makela M.R."/>
            <person name="Stajich J."/>
            <person name="Grigoriev I.V."/>
            <person name="Mortensen U.H."/>
            <person name="De vries R.P."/>
            <person name="Baker S.E."/>
            <person name="Andersen M.R."/>
        </authorList>
    </citation>
    <scope>NUCLEOTIDE SEQUENCE [LARGE SCALE GENOMIC DNA]</scope>
    <source>
        <strain evidence="4 5">CBS 600.67</strain>
    </source>
</reference>
<dbReference type="Proteomes" id="UP001610335">
    <property type="component" value="Unassembled WGS sequence"/>
</dbReference>
<evidence type="ECO:0000313" key="4">
    <source>
        <dbReference type="EMBL" id="KAL2828064.1"/>
    </source>
</evidence>
<proteinExistence type="predicted"/>
<evidence type="ECO:0000256" key="1">
    <source>
        <dbReference type="ARBA" id="ARBA00022669"/>
    </source>
</evidence>
<dbReference type="Pfam" id="PF13976">
    <property type="entry name" value="gag_pre-integrs"/>
    <property type="match status" value="1"/>
</dbReference>